<dbReference type="STRING" id="155417.A0A4V1X8T9"/>
<gene>
    <name evidence="1" type="ORF">DL764_009987</name>
</gene>
<accession>A0A4V1X8T9</accession>
<dbReference type="EMBL" id="QJNU01001091">
    <property type="protein sequence ID" value="RYO79727.1"/>
    <property type="molecule type" value="Genomic_DNA"/>
</dbReference>
<keyword evidence="2" id="KW-1185">Reference proteome</keyword>
<dbReference type="AlphaFoldDB" id="A0A4V1X8T9"/>
<dbReference type="OrthoDB" id="4635302at2759"/>
<organism evidence="1 2">
    <name type="scientific">Monosporascus ibericus</name>
    <dbReference type="NCBI Taxonomy" id="155417"/>
    <lineage>
        <taxon>Eukaryota</taxon>
        <taxon>Fungi</taxon>
        <taxon>Dikarya</taxon>
        <taxon>Ascomycota</taxon>
        <taxon>Pezizomycotina</taxon>
        <taxon>Sordariomycetes</taxon>
        <taxon>Xylariomycetidae</taxon>
        <taxon>Xylariales</taxon>
        <taxon>Xylariales incertae sedis</taxon>
        <taxon>Monosporascus</taxon>
    </lineage>
</organism>
<evidence type="ECO:0000313" key="2">
    <source>
        <dbReference type="Proteomes" id="UP000293360"/>
    </source>
</evidence>
<proteinExistence type="predicted"/>
<dbReference type="InterPro" id="IPR011009">
    <property type="entry name" value="Kinase-like_dom_sf"/>
</dbReference>
<evidence type="ECO:0000313" key="1">
    <source>
        <dbReference type="EMBL" id="RYO79727.1"/>
    </source>
</evidence>
<reference evidence="1 2" key="1">
    <citation type="submission" date="2018-06" db="EMBL/GenBank/DDBJ databases">
        <title>Complete Genomes of Monosporascus.</title>
        <authorList>
            <person name="Robinson A.J."/>
            <person name="Natvig D.O."/>
        </authorList>
    </citation>
    <scope>NUCLEOTIDE SEQUENCE [LARGE SCALE GENOMIC DNA]</scope>
    <source>
        <strain evidence="1 2">CBS 110550</strain>
    </source>
</reference>
<dbReference type="Proteomes" id="UP000293360">
    <property type="component" value="Unassembled WGS sequence"/>
</dbReference>
<comment type="caution">
    <text evidence="1">The sequence shown here is derived from an EMBL/GenBank/DDBJ whole genome shotgun (WGS) entry which is preliminary data.</text>
</comment>
<dbReference type="Gene3D" id="1.10.510.10">
    <property type="entry name" value="Transferase(Phosphotransferase) domain 1"/>
    <property type="match status" value="1"/>
</dbReference>
<sequence length="297" mass="33859">MVSRNSAYARKVEEEARRFFHDAAGVLRREMGWLEQLRWSAHILNLGTLDSDPWVGQPYMVLEFMPYGTLDSFVLEMRRRDEYIPNRVFWSFFLCPARACAAMAYPPIEPNWAVTNDLRLETPLQGIQPQALAHRDVHTRTARIPTKAEEVDEDDVENYDDVQNLQDYRSPEGDRNPGIDHNILAFGRVMANALKPGNRLMQLHECHDAVQDTDVRPDLDGDLRVLVERCLATEPLNRPAIGELVAACYAAVYTKDSAFYAEEKDGQFETDGYLLLIMQRYLYDADSTQLAGASGAR</sequence>
<name>A0A4V1X8T9_9PEZI</name>
<evidence type="ECO:0008006" key="3">
    <source>
        <dbReference type="Google" id="ProtNLM"/>
    </source>
</evidence>
<dbReference type="SUPFAM" id="SSF56112">
    <property type="entry name" value="Protein kinase-like (PK-like)"/>
    <property type="match status" value="1"/>
</dbReference>
<protein>
    <recommendedName>
        <fullName evidence="3">Protein kinase domain-containing protein</fullName>
    </recommendedName>
</protein>